<dbReference type="eggNOG" id="ENOG502RRS9">
    <property type="taxonomic scope" value="Eukaryota"/>
</dbReference>
<evidence type="ECO:0000313" key="2">
    <source>
        <dbReference type="EnsemblPlants" id="KQL10624"/>
    </source>
</evidence>
<dbReference type="AlphaFoldDB" id="K3Y1H1"/>
<sequence>MVSLGTVFSEAEHKFCVRHLYSNFQQHFKEHGQMRTLNQKAFAWLEKMPPQTWLEPCSHTIACLRNERIPPESVVHECYYYASYLLAYGSKIWPCNDKSTWHKVEGLEILPLVYEKKVGKPPKNRRKQPHEVEDKYGPKMSKHGTIINCSCCGGMGHNRGGCELRKAGIRPKLQHQRNTSVPTQDLFEGEYGNEEAPPPLPEPAFIKSNIPVPRPVPPTTATKEGRSKATKRKASADPANKSRNATKSTTQEAGKKSRAAQPKKKA</sequence>
<feature type="compositionally biased region" description="Polar residues" evidence="1">
    <location>
        <begin position="241"/>
        <end position="252"/>
    </location>
</feature>
<accession>K3Y1H1</accession>
<dbReference type="EMBL" id="AGNK02002451">
    <property type="status" value="NOT_ANNOTATED_CDS"/>
    <property type="molecule type" value="Genomic_DNA"/>
</dbReference>
<dbReference type="Gramene" id="KQL10624">
    <property type="protein sequence ID" value="KQL10624"/>
    <property type="gene ID" value="SETIT_008036mg"/>
</dbReference>
<organism evidence="2 3">
    <name type="scientific">Setaria italica</name>
    <name type="common">Foxtail millet</name>
    <name type="synonym">Panicum italicum</name>
    <dbReference type="NCBI Taxonomy" id="4555"/>
    <lineage>
        <taxon>Eukaryota</taxon>
        <taxon>Viridiplantae</taxon>
        <taxon>Streptophyta</taxon>
        <taxon>Embryophyta</taxon>
        <taxon>Tracheophyta</taxon>
        <taxon>Spermatophyta</taxon>
        <taxon>Magnoliopsida</taxon>
        <taxon>Liliopsida</taxon>
        <taxon>Poales</taxon>
        <taxon>Poaceae</taxon>
        <taxon>PACMAD clade</taxon>
        <taxon>Panicoideae</taxon>
        <taxon>Panicodae</taxon>
        <taxon>Paniceae</taxon>
        <taxon>Cenchrinae</taxon>
        <taxon>Setaria</taxon>
    </lineage>
</organism>
<evidence type="ECO:0000313" key="3">
    <source>
        <dbReference type="Proteomes" id="UP000004995"/>
    </source>
</evidence>
<keyword evidence="3" id="KW-1185">Reference proteome</keyword>
<feature type="region of interest" description="Disordered" evidence="1">
    <location>
        <begin position="119"/>
        <end position="139"/>
    </location>
</feature>
<dbReference type="HOGENOM" id="CLU_1047329_0_0_1"/>
<name>K3Y1H1_SETIT</name>
<dbReference type="OMA" id="SHTIACL"/>
<dbReference type="Proteomes" id="UP000004995">
    <property type="component" value="Unassembled WGS sequence"/>
</dbReference>
<feature type="region of interest" description="Disordered" evidence="1">
    <location>
        <begin position="188"/>
        <end position="266"/>
    </location>
</feature>
<feature type="compositionally biased region" description="Basic residues" evidence="1">
    <location>
        <begin position="256"/>
        <end position="266"/>
    </location>
</feature>
<evidence type="ECO:0000256" key="1">
    <source>
        <dbReference type="SAM" id="MobiDB-lite"/>
    </source>
</evidence>
<dbReference type="InParanoid" id="K3Y1H1"/>
<feature type="compositionally biased region" description="Basic residues" evidence="1">
    <location>
        <begin position="119"/>
        <end position="128"/>
    </location>
</feature>
<reference evidence="2" key="2">
    <citation type="submission" date="2018-08" db="UniProtKB">
        <authorList>
            <consortium name="EnsemblPlants"/>
        </authorList>
    </citation>
    <scope>IDENTIFICATION</scope>
    <source>
        <strain evidence="2">Yugu1</strain>
    </source>
</reference>
<dbReference type="EnsemblPlants" id="KQL10624">
    <property type="protein sequence ID" value="KQL10624"/>
    <property type="gene ID" value="SETIT_008036mg"/>
</dbReference>
<proteinExistence type="predicted"/>
<reference evidence="3" key="1">
    <citation type="journal article" date="2012" name="Nat. Biotechnol.">
        <title>Reference genome sequence of the model plant Setaria.</title>
        <authorList>
            <person name="Bennetzen J.L."/>
            <person name="Schmutz J."/>
            <person name="Wang H."/>
            <person name="Percifield R."/>
            <person name="Hawkins J."/>
            <person name="Pontaroli A.C."/>
            <person name="Estep M."/>
            <person name="Feng L."/>
            <person name="Vaughn J.N."/>
            <person name="Grimwood J."/>
            <person name="Jenkins J."/>
            <person name="Barry K."/>
            <person name="Lindquist E."/>
            <person name="Hellsten U."/>
            <person name="Deshpande S."/>
            <person name="Wang X."/>
            <person name="Wu X."/>
            <person name="Mitros T."/>
            <person name="Triplett J."/>
            <person name="Yang X."/>
            <person name="Ye C.Y."/>
            <person name="Mauro-Herrera M."/>
            <person name="Wang L."/>
            <person name="Li P."/>
            <person name="Sharma M."/>
            <person name="Sharma R."/>
            <person name="Ronald P.C."/>
            <person name="Panaud O."/>
            <person name="Kellogg E.A."/>
            <person name="Brutnell T.P."/>
            <person name="Doust A.N."/>
            <person name="Tuskan G.A."/>
            <person name="Rokhsar D."/>
            <person name="Devos K.M."/>
        </authorList>
    </citation>
    <scope>NUCLEOTIDE SEQUENCE [LARGE SCALE GENOMIC DNA]</scope>
    <source>
        <strain evidence="3">cv. Yugu1</strain>
    </source>
</reference>
<protein>
    <submittedName>
        <fullName evidence="2">Uncharacterized protein</fullName>
    </submittedName>
</protein>